<dbReference type="Proteomes" id="UP001551675">
    <property type="component" value="Unassembled WGS sequence"/>
</dbReference>
<dbReference type="EMBL" id="JBFALK010000042">
    <property type="protein sequence ID" value="MEV0975056.1"/>
    <property type="molecule type" value="Genomic_DNA"/>
</dbReference>
<keyword evidence="2" id="KW-1185">Reference proteome</keyword>
<accession>A0ABV3GTU2</accession>
<name>A0ABV3GTU2_MICGL</name>
<organism evidence="1 2">
    <name type="scientific">Microtetraspora glauca</name>
    <dbReference type="NCBI Taxonomy" id="1996"/>
    <lineage>
        <taxon>Bacteria</taxon>
        <taxon>Bacillati</taxon>
        <taxon>Actinomycetota</taxon>
        <taxon>Actinomycetes</taxon>
        <taxon>Streptosporangiales</taxon>
        <taxon>Streptosporangiaceae</taxon>
        <taxon>Microtetraspora</taxon>
    </lineage>
</organism>
<evidence type="ECO:0000313" key="2">
    <source>
        <dbReference type="Proteomes" id="UP001551675"/>
    </source>
</evidence>
<comment type="caution">
    <text evidence="1">The sequence shown here is derived from an EMBL/GenBank/DDBJ whole genome shotgun (WGS) entry which is preliminary data.</text>
</comment>
<proteinExistence type="predicted"/>
<sequence length="94" mass="10592">MNEQVAAEIAEEYLSRWRRVAVYDELAVMEENGDKDWANVTGEDGSCYKILAYVLPEADRALRLVIAVNDRVPRATVAPVTRTAVMRLDGTYTE</sequence>
<protein>
    <submittedName>
        <fullName evidence="1">Uncharacterized protein</fullName>
    </submittedName>
</protein>
<dbReference type="RefSeq" id="WP_358142345.1">
    <property type="nucleotide sequence ID" value="NZ_JBFALK010000042.1"/>
</dbReference>
<evidence type="ECO:0000313" key="1">
    <source>
        <dbReference type="EMBL" id="MEV0975056.1"/>
    </source>
</evidence>
<gene>
    <name evidence="1" type="ORF">AB0I59_41245</name>
</gene>
<reference evidence="1 2" key="1">
    <citation type="submission" date="2024-06" db="EMBL/GenBank/DDBJ databases">
        <title>The Natural Products Discovery Center: Release of the First 8490 Sequenced Strains for Exploring Actinobacteria Biosynthetic Diversity.</title>
        <authorList>
            <person name="Kalkreuter E."/>
            <person name="Kautsar S.A."/>
            <person name="Yang D."/>
            <person name="Bader C.D."/>
            <person name="Teijaro C.N."/>
            <person name="Fluegel L."/>
            <person name="Davis C.M."/>
            <person name="Simpson J.R."/>
            <person name="Lauterbach L."/>
            <person name="Steele A.D."/>
            <person name="Gui C."/>
            <person name="Meng S."/>
            <person name="Li G."/>
            <person name="Viehrig K."/>
            <person name="Ye F."/>
            <person name="Su P."/>
            <person name="Kiefer A.F."/>
            <person name="Nichols A."/>
            <person name="Cepeda A.J."/>
            <person name="Yan W."/>
            <person name="Fan B."/>
            <person name="Jiang Y."/>
            <person name="Adhikari A."/>
            <person name="Zheng C.-J."/>
            <person name="Schuster L."/>
            <person name="Cowan T.M."/>
            <person name="Smanski M.J."/>
            <person name="Chevrette M.G."/>
            <person name="De Carvalho L.P.S."/>
            <person name="Shen B."/>
        </authorList>
    </citation>
    <scope>NUCLEOTIDE SEQUENCE [LARGE SCALE GENOMIC DNA]</scope>
    <source>
        <strain evidence="1 2">NPDC050100</strain>
    </source>
</reference>